<protein>
    <submittedName>
        <fullName evidence="4">Short-chain dehydrogenase</fullName>
    </submittedName>
</protein>
<dbReference type="SUPFAM" id="SSF51735">
    <property type="entry name" value="NAD(P)-binding Rossmann-fold domains"/>
    <property type="match status" value="1"/>
</dbReference>
<comment type="caution">
    <text evidence="4">The sequence shown here is derived from an EMBL/GenBank/DDBJ whole genome shotgun (WGS) entry which is preliminary data.</text>
</comment>
<evidence type="ECO:0000256" key="2">
    <source>
        <dbReference type="ARBA" id="ARBA00023002"/>
    </source>
</evidence>
<dbReference type="Pfam" id="PF00106">
    <property type="entry name" value="adh_short"/>
    <property type="match status" value="1"/>
</dbReference>
<organism evidence="4 5">
    <name type="scientific">Penicillium cosmopolitanum</name>
    <dbReference type="NCBI Taxonomy" id="1131564"/>
    <lineage>
        <taxon>Eukaryota</taxon>
        <taxon>Fungi</taxon>
        <taxon>Dikarya</taxon>
        <taxon>Ascomycota</taxon>
        <taxon>Pezizomycotina</taxon>
        <taxon>Eurotiomycetes</taxon>
        <taxon>Eurotiomycetidae</taxon>
        <taxon>Eurotiales</taxon>
        <taxon>Aspergillaceae</taxon>
        <taxon>Penicillium</taxon>
    </lineage>
</organism>
<dbReference type="GeneID" id="81373164"/>
<evidence type="ECO:0000313" key="5">
    <source>
        <dbReference type="Proteomes" id="UP001147747"/>
    </source>
</evidence>
<dbReference type="InterPro" id="IPR002347">
    <property type="entry name" value="SDR_fam"/>
</dbReference>
<dbReference type="PANTHER" id="PTHR43157:SF31">
    <property type="entry name" value="PHOSPHATIDYLINOSITOL-GLYCAN BIOSYNTHESIS CLASS F PROTEIN"/>
    <property type="match status" value="1"/>
</dbReference>
<dbReference type="EMBL" id="JAPZBU010000009">
    <property type="protein sequence ID" value="KAJ5387006.1"/>
    <property type="molecule type" value="Genomic_DNA"/>
</dbReference>
<reference evidence="4" key="2">
    <citation type="journal article" date="2023" name="IMA Fungus">
        <title>Comparative genomic study of the Penicillium genus elucidates a diverse pangenome and 15 lateral gene transfer events.</title>
        <authorList>
            <person name="Petersen C."/>
            <person name="Sorensen T."/>
            <person name="Nielsen M.R."/>
            <person name="Sondergaard T.E."/>
            <person name="Sorensen J.L."/>
            <person name="Fitzpatrick D.A."/>
            <person name="Frisvad J.C."/>
            <person name="Nielsen K.L."/>
        </authorList>
    </citation>
    <scope>NUCLEOTIDE SEQUENCE</scope>
    <source>
        <strain evidence="4">IBT 29677</strain>
    </source>
</reference>
<dbReference type="PRINTS" id="PR00081">
    <property type="entry name" value="GDHRDH"/>
</dbReference>
<keyword evidence="2" id="KW-0560">Oxidoreductase</keyword>
<sequence>MATSHPEFNEKTTATEVAETFASNIRGKNISGEALALAIGTQNPANLILASRTVAKVEEVAKTVREQNPDISVVVIALNLASQKSIRAAASKIQGLVDRIDTLINNAGMMVLDRETTEEGIEMQFGTNHVGHFLFTNLLMTQLKNAAKVSGRGSTRVVNVTSAGHRLSPIRFHDYNFEGKEVPVDERPPDGLPPMFSPTADGYNGWLAYGQSKAANILFTVYLTKRLAAAGIVSYSVHPGSIWTGLSRGLDDAGHDTMSKTSNFWKSADQGGATMLVAAFDPALTEVSEPSAIYLSDCQFAKTAPHAVNMDAAERLFQLSEELVGSKFDL</sequence>
<dbReference type="Proteomes" id="UP001147747">
    <property type="component" value="Unassembled WGS sequence"/>
</dbReference>
<accession>A0A9X0B3S2</accession>
<dbReference type="GO" id="GO:0016491">
    <property type="term" value="F:oxidoreductase activity"/>
    <property type="evidence" value="ECO:0007669"/>
    <property type="project" value="UniProtKB-KW"/>
</dbReference>
<evidence type="ECO:0000256" key="1">
    <source>
        <dbReference type="ARBA" id="ARBA00006484"/>
    </source>
</evidence>
<dbReference type="PANTHER" id="PTHR43157">
    <property type="entry name" value="PHOSPHATIDYLINOSITOL-GLYCAN BIOSYNTHESIS CLASS F PROTEIN-RELATED"/>
    <property type="match status" value="1"/>
</dbReference>
<comment type="similarity">
    <text evidence="1 3">Belongs to the short-chain dehydrogenases/reductases (SDR) family.</text>
</comment>
<dbReference type="RefSeq" id="XP_056484804.1">
    <property type="nucleotide sequence ID" value="XM_056634184.1"/>
</dbReference>
<name>A0A9X0B3S2_9EURO</name>
<evidence type="ECO:0000313" key="4">
    <source>
        <dbReference type="EMBL" id="KAJ5387006.1"/>
    </source>
</evidence>
<dbReference type="OrthoDB" id="191139at2759"/>
<keyword evidence="5" id="KW-1185">Reference proteome</keyword>
<dbReference type="Gene3D" id="3.40.50.720">
    <property type="entry name" value="NAD(P)-binding Rossmann-like Domain"/>
    <property type="match status" value="1"/>
</dbReference>
<evidence type="ECO:0000256" key="3">
    <source>
        <dbReference type="RuleBase" id="RU000363"/>
    </source>
</evidence>
<dbReference type="AlphaFoldDB" id="A0A9X0B3S2"/>
<proteinExistence type="inferred from homology"/>
<reference evidence="4" key="1">
    <citation type="submission" date="2022-12" db="EMBL/GenBank/DDBJ databases">
        <authorList>
            <person name="Petersen C."/>
        </authorList>
    </citation>
    <scope>NUCLEOTIDE SEQUENCE</scope>
    <source>
        <strain evidence="4">IBT 29677</strain>
    </source>
</reference>
<dbReference type="InterPro" id="IPR036291">
    <property type="entry name" value="NAD(P)-bd_dom_sf"/>
</dbReference>
<gene>
    <name evidence="4" type="ORF">N7509_009547</name>
</gene>
<dbReference type="PRINTS" id="PR00080">
    <property type="entry name" value="SDRFAMILY"/>
</dbReference>